<feature type="transmembrane region" description="Helical" evidence="6">
    <location>
        <begin position="429"/>
        <end position="446"/>
    </location>
</feature>
<dbReference type="PANTHER" id="PTHR30250:SF11">
    <property type="entry name" value="O-ANTIGEN TRANSPORTER-RELATED"/>
    <property type="match status" value="1"/>
</dbReference>
<dbReference type="AlphaFoldDB" id="A0A1T4VZP7"/>
<feature type="transmembrane region" description="Helical" evidence="6">
    <location>
        <begin position="299"/>
        <end position="322"/>
    </location>
</feature>
<reference evidence="8" key="1">
    <citation type="submission" date="2017-02" db="EMBL/GenBank/DDBJ databases">
        <authorList>
            <person name="Varghese N."/>
            <person name="Submissions S."/>
        </authorList>
    </citation>
    <scope>NUCLEOTIDE SEQUENCE [LARGE SCALE GENOMIC DNA]</scope>
    <source>
        <strain evidence="8">DSM 3072</strain>
    </source>
</reference>
<feature type="transmembrane region" description="Helical" evidence="6">
    <location>
        <begin position="97"/>
        <end position="122"/>
    </location>
</feature>
<dbReference type="RefSeq" id="WP_159443114.1">
    <property type="nucleotide sequence ID" value="NZ_FUXX01000072.1"/>
</dbReference>
<feature type="transmembrane region" description="Helical" evidence="6">
    <location>
        <begin position="128"/>
        <end position="147"/>
    </location>
</feature>
<evidence type="ECO:0000256" key="6">
    <source>
        <dbReference type="SAM" id="Phobius"/>
    </source>
</evidence>
<feature type="transmembrane region" description="Helical" evidence="6">
    <location>
        <begin position="159"/>
        <end position="179"/>
    </location>
</feature>
<name>A0A1T4VZP7_9GAMM</name>
<organism evidence="7 8">
    <name type="scientific">Succinivibrio dextrinosolvens DSM 3072</name>
    <dbReference type="NCBI Taxonomy" id="1123324"/>
    <lineage>
        <taxon>Bacteria</taxon>
        <taxon>Pseudomonadati</taxon>
        <taxon>Pseudomonadota</taxon>
        <taxon>Gammaproteobacteria</taxon>
        <taxon>Aeromonadales</taxon>
        <taxon>Succinivibrionaceae</taxon>
        <taxon>Succinivibrio</taxon>
    </lineage>
</organism>
<feature type="transmembrane region" description="Helical" evidence="6">
    <location>
        <begin position="185"/>
        <end position="206"/>
    </location>
</feature>
<feature type="transmembrane region" description="Helical" evidence="6">
    <location>
        <begin position="365"/>
        <end position="384"/>
    </location>
</feature>
<comment type="subcellular location">
    <subcellularLocation>
        <location evidence="1">Cell membrane</location>
        <topology evidence="1">Multi-pass membrane protein</topology>
    </subcellularLocation>
</comment>
<accession>A0A1T4VZP7</accession>
<keyword evidence="8" id="KW-1185">Reference proteome</keyword>
<evidence type="ECO:0000256" key="3">
    <source>
        <dbReference type="ARBA" id="ARBA00022692"/>
    </source>
</evidence>
<evidence type="ECO:0000256" key="1">
    <source>
        <dbReference type="ARBA" id="ARBA00004651"/>
    </source>
</evidence>
<dbReference type="Pfam" id="PF01943">
    <property type="entry name" value="Polysacc_synt"/>
    <property type="match status" value="1"/>
</dbReference>
<dbReference type="InterPro" id="IPR050833">
    <property type="entry name" value="Poly_Biosynth_Transport"/>
</dbReference>
<dbReference type="InterPro" id="IPR002797">
    <property type="entry name" value="Polysacc_synth"/>
</dbReference>
<keyword evidence="3 6" id="KW-0812">Transmembrane</keyword>
<gene>
    <name evidence="7" type="ORF">SAMN02745213_02332</name>
</gene>
<feature type="transmembrane region" description="Helical" evidence="6">
    <location>
        <begin position="64"/>
        <end position="85"/>
    </location>
</feature>
<feature type="transmembrane region" description="Helical" evidence="6">
    <location>
        <begin position="21"/>
        <end position="44"/>
    </location>
</feature>
<dbReference type="Proteomes" id="UP000242432">
    <property type="component" value="Unassembled WGS sequence"/>
</dbReference>
<evidence type="ECO:0000313" key="8">
    <source>
        <dbReference type="Proteomes" id="UP000242432"/>
    </source>
</evidence>
<dbReference type="EMBL" id="FUXX01000072">
    <property type="protein sequence ID" value="SKA70494.1"/>
    <property type="molecule type" value="Genomic_DNA"/>
</dbReference>
<keyword evidence="5 6" id="KW-0472">Membrane</keyword>
<dbReference type="PANTHER" id="PTHR30250">
    <property type="entry name" value="PST FAMILY PREDICTED COLANIC ACID TRANSPORTER"/>
    <property type="match status" value="1"/>
</dbReference>
<keyword evidence="2" id="KW-1003">Cell membrane</keyword>
<evidence type="ECO:0000313" key="7">
    <source>
        <dbReference type="EMBL" id="SKA70494.1"/>
    </source>
</evidence>
<dbReference type="GO" id="GO:0005886">
    <property type="term" value="C:plasma membrane"/>
    <property type="evidence" value="ECO:0007669"/>
    <property type="project" value="UniProtKB-SubCell"/>
</dbReference>
<evidence type="ECO:0000256" key="4">
    <source>
        <dbReference type="ARBA" id="ARBA00022989"/>
    </source>
</evidence>
<feature type="transmembrane region" description="Helical" evidence="6">
    <location>
        <begin position="218"/>
        <end position="238"/>
    </location>
</feature>
<feature type="transmembrane region" description="Helical" evidence="6">
    <location>
        <begin position="390"/>
        <end position="409"/>
    </location>
</feature>
<sequence>MNIKIHKIKSKYNNIPLPLKVSFWYFVCSLLQKGISFITLPIFTRVLSTEEYGVISIYNSWEQIIIIFLTLNLSNSVFNVGLVRFDNDRDNFQSSMVGLEIIITLIMSLILFLVYNSLIPIIQLDYRYIFIMTVQCFFTIILGMWTLRQRFDYNYKKMTIVSVLNIILGVLVSLVLVFMLKDKSFGKISGTAIILMIIGLFCFFDMVKGKKSIVNFKYWKFALLYNIPMIPHFISSVILNQLDRIMIQNMIGLSEAGIYSVAYSSACVVYILNQALAASYNPWLLQRLKKKMYSGIKQVVNAILLLYLSLLFLIILFAPEIMKIMATVDYYDGIYVIPPVACSMFFILLFTMFAPIEHYSLKTKFIGIASTVSALVNVLLNYIFINAFGYLAAGYTTLACYVIYAFAHWIYMKKCCKDDNMLLFDDRKILIMSVVVVSVAIVSALFYSYSTLRYLFIFSIILLCVSRRKKITAILAELTKKNNVQ</sequence>
<feature type="transmembrane region" description="Helical" evidence="6">
    <location>
        <begin position="334"/>
        <end position="353"/>
    </location>
</feature>
<feature type="transmembrane region" description="Helical" evidence="6">
    <location>
        <begin position="258"/>
        <end position="278"/>
    </location>
</feature>
<evidence type="ECO:0000256" key="2">
    <source>
        <dbReference type="ARBA" id="ARBA00022475"/>
    </source>
</evidence>
<protein>
    <submittedName>
        <fullName evidence="7">Membrane protein involved in the export of O-antigen and teichoic acid</fullName>
    </submittedName>
</protein>
<proteinExistence type="predicted"/>
<evidence type="ECO:0000256" key="5">
    <source>
        <dbReference type="ARBA" id="ARBA00023136"/>
    </source>
</evidence>
<keyword evidence="4 6" id="KW-1133">Transmembrane helix</keyword>